<evidence type="ECO:0000313" key="1">
    <source>
        <dbReference type="EMBL" id="SBP76706.1"/>
    </source>
</evidence>
<protein>
    <submittedName>
        <fullName evidence="1">Uncharacterized protein</fullName>
    </submittedName>
</protein>
<proteinExistence type="predicted"/>
<gene>
    <name evidence="1" type="primary">PCON_04198</name>
</gene>
<name>A0A1A8CD56_NOTKA</name>
<dbReference type="AlphaFoldDB" id="A0A1A8CD56"/>
<dbReference type="EMBL" id="HADZ01012765">
    <property type="protein sequence ID" value="SBP76706.1"/>
    <property type="molecule type" value="Transcribed_RNA"/>
</dbReference>
<organism evidence="1">
    <name type="scientific">Nothobranchius kadleci</name>
    <name type="common">African annual killifish</name>
    <dbReference type="NCBI Taxonomy" id="1051664"/>
    <lineage>
        <taxon>Eukaryota</taxon>
        <taxon>Metazoa</taxon>
        <taxon>Chordata</taxon>
        <taxon>Craniata</taxon>
        <taxon>Vertebrata</taxon>
        <taxon>Euteleostomi</taxon>
        <taxon>Actinopterygii</taxon>
        <taxon>Neopterygii</taxon>
        <taxon>Teleostei</taxon>
        <taxon>Neoteleostei</taxon>
        <taxon>Acanthomorphata</taxon>
        <taxon>Ovalentaria</taxon>
        <taxon>Atherinomorphae</taxon>
        <taxon>Cyprinodontiformes</taxon>
        <taxon>Nothobranchiidae</taxon>
        <taxon>Nothobranchius</taxon>
    </lineage>
</organism>
<accession>A0A1A8CD56</accession>
<feature type="non-terminal residue" evidence="1">
    <location>
        <position position="74"/>
    </location>
</feature>
<sequence>QSVPVPQCPVEFPCPTPAAVEFQRPSSPSQVFPVPRVKCFKGSKSSESQSQVFPCSESSVPGSPVLCGLVGVWY</sequence>
<reference evidence="1" key="2">
    <citation type="submission" date="2016-06" db="EMBL/GenBank/DDBJ databases">
        <title>The genome of a short-lived fish provides insights into sex chromosome evolution and the genetic control of aging.</title>
        <authorList>
            <person name="Reichwald K."/>
            <person name="Felder M."/>
            <person name="Petzold A."/>
            <person name="Koch P."/>
            <person name="Groth M."/>
            <person name="Platzer M."/>
        </authorList>
    </citation>
    <scope>NUCLEOTIDE SEQUENCE</scope>
    <source>
        <tissue evidence="1">Brain</tissue>
    </source>
</reference>
<reference evidence="1" key="1">
    <citation type="submission" date="2016-05" db="EMBL/GenBank/DDBJ databases">
        <authorList>
            <person name="Lavstsen T."/>
            <person name="Jespersen J.S."/>
        </authorList>
    </citation>
    <scope>NUCLEOTIDE SEQUENCE</scope>
    <source>
        <tissue evidence="1">Brain</tissue>
    </source>
</reference>
<feature type="non-terminal residue" evidence="1">
    <location>
        <position position="1"/>
    </location>
</feature>